<dbReference type="AlphaFoldDB" id="A0A034VAV6"/>
<dbReference type="EMBL" id="GAKP01018511">
    <property type="protein sequence ID" value="JAC40441.1"/>
    <property type="molecule type" value="Transcribed_RNA"/>
</dbReference>
<evidence type="ECO:0000313" key="1">
    <source>
        <dbReference type="EMBL" id="JAC40441.1"/>
    </source>
</evidence>
<sequence>MLDTAGNLYERLLKSRLEAAINEADQLSSRQHGFRHGRSNLGAIRNVIENVEVTHRSCLKYEQIFLLATLDVQQRLQQRRIGENDRCFKSNFENPRLSQFCNFNSLFILMLLRQRAEL</sequence>
<name>A0A034VAV6_BACDO</name>
<accession>A0A034VAV6</accession>
<protein>
    <recommendedName>
        <fullName evidence="2">Reverse transcriptase domain-containing protein</fullName>
    </recommendedName>
</protein>
<proteinExistence type="predicted"/>
<evidence type="ECO:0008006" key="2">
    <source>
        <dbReference type="Google" id="ProtNLM"/>
    </source>
</evidence>
<organism evidence="1">
    <name type="scientific">Bactrocera dorsalis</name>
    <name type="common">Oriental fruit fly</name>
    <name type="synonym">Dacus dorsalis</name>
    <dbReference type="NCBI Taxonomy" id="27457"/>
    <lineage>
        <taxon>Eukaryota</taxon>
        <taxon>Metazoa</taxon>
        <taxon>Ecdysozoa</taxon>
        <taxon>Arthropoda</taxon>
        <taxon>Hexapoda</taxon>
        <taxon>Insecta</taxon>
        <taxon>Pterygota</taxon>
        <taxon>Neoptera</taxon>
        <taxon>Endopterygota</taxon>
        <taxon>Diptera</taxon>
        <taxon>Brachycera</taxon>
        <taxon>Muscomorpha</taxon>
        <taxon>Tephritoidea</taxon>
        <taxon>Tephritidae</taxon>
        <taxon>Bactrocera</taxon>
        <taxon>Bactrocera</taxon>
    </lineage>
</organism>
<reference evidence="1" key="1">
    <citation type="journal article" date="2014" name="BMC Genomics">
        <title>Characterizing the developmental transcriptome of the oriental fruit fly, Bactrocera dorsalis (Diptera: Tephritidae) through comparative genomic analysis with Drosophila melanogaster utilizing modENCODE datasets.</title>
        <authorList>
            <person name="Geib S.M."/>
            <person name="Calla B."/>
            <person name="Hall B."/>
            <person name="Hou S."/>
            <person name="Manoukis N.C."/>
        </authorList>
    </citation>
    <scope>NUCLEOTIDE SEQUENCE</scope>
    <source>
        <strain evidence="1">Punador</strain>
    </source>
</reference>